<accession>A0ABW0I5S5</accession>
<sequence length="56" mass="6551">MTFPLAFQRALHNRPARLAHFYNRFSKPGRKNPKPVGPDWLVVFTFVMIAIMLFFG</sequence>
<dbReference type="RefSeq" id="WP_379840523.1">
    <property type="nucleotide sequence ID" value="NZ_JBHSMA010000001.1"/>
</dbReference>
<gene>
    <name evidence="2" type="ORF">ACFPMF_00845</name>
</gene>
<organism evidence="2 3">
    <name type="scientific">Larkinella bovis</name>
    <dbReference type="NCBI Taxonomy" id="683041"/>
    <lineage>
        <taxon>Bacteria</taxon>
        <taxon>Pseudomonadati</taxon>
        <taxon>Bacteroidota</taxon>
        <taxon>Cytophagia</taxon>
        <taxon>Cytophagales</taxon>
        <taxon>Spirosomataceae</taxon>
        <taxon>Larkinella</taxon>
    </lineage>
</organism>
<evidence type="ECO:0000313" key="2">
    <source>
        <dbReference type="EMBL" id="MFC5407835.1"/>
    </source>
</evidence>
<keyword evidence="3" id="KW-1185">Reference proteome</keyword>
<protein>
    <submittedName>
        <fullName evidence="2">Uncharacterized protein</fullName>
    </submittedName>
</protein>
<keyword evidence="1" id="KW-0472">Membrane</keyword>
<name>A0ABW0I5S5_9BACT</name>
<dbReference type="EMBL" id="JBHSMA010000001">
    <property type="protein sequence ID" value="MFC5407835.1"/>
    <property type="molecule type" value="Genomic_DNA"/>
</dbReference>
<keyword evidence="1" id="KW-1133">Transmembrane helix</keyword>
<evidence type="ECO:0000313" key="3">
    <source>
        <dbReference type="Proteomes" id="UP001596106"/>
    </source>
</evidence>
<evidence type="ECO:0000256" key="1">
    <source>
        <dbReference type="SAM" id="Phobius"/>
    </source>
</evidence>
<keyword evidence="1" id="KW-0812">Transmembrane</keyword>
<comment type="caution">
    <text evidence="2">The sequence shown here is derived from an EMBL/GenBank/DDBJ whole genome shotgun (WGS) entry which is preliminary data.</text>
</comment>
<dbReference type="Proteomes" id="UP001596106">
    <property type="component" value="Unassembled WGS sequence"/>
</dbReference>
<feature type="transmembrane region" description="Helical" evidence="1">
    <location>
        <begin position="36"/>
        <end position="55"/>
    </location>
</feature>
<reference evidence="3" key="1">
    <citation type="journal article" date="2019" name="Int. J. Syst. Evol. Microbiol.">
        <title>The Global Catalogue of Microorganisms (GCM) 10K type strain sequencing project: providing services to taxonomists for standard genome sequencing and annotation.</title>
        <authorList>
            <consortium name="The Broad Institute Genomics Platform"/>
            <consortium name="The Broad Institute Genome Sequencing Center for Infectious Disease"/>
            <person name="Wu L."/>
            <person name="Ma J."/>
        </authorList>
    </citation>
    <scope>NUCLEOTIDE SEQUENCE [LARGE SCALE GENOMIC DNA]</scope>
    <source>
        <strain evidence="3">CCUG 55250</strain>
    </source>
</reference>
<proteinExistence type="predicted"/>